<keyword evidence="4" id="KW-1185">Reference proteome</keyword>
<dbReference type="HOGENOM" id="CLU_029601_0_3_0"/>
<dbReference type="RefSeq" id="WP_012002343.1">
    <property type="nucleotide sequence ID" value="NC_009828.1"/>
</dbReference>
<organism evidence="3 4">
    <name type="scientific">Pseudothermotoga lettingae (strain ATCC BAA-301 / DSM 14385 / NBRC 107922 / TMO)</name>
    <name type="common">Thermotoga lettingae</name>
    <dbReference type="NCBI Taxonomy" id="416591"/>
    <lineage>
        <taxon>Bacteria</taxon>
        <taxon>Thermotogati</taxon>
        <taxon>Thermotogota</taxon>
        <taxon>Thermotogae</taxon>
        <taxon>Thermotogales</taxon>
        <taxon>Thermotogaceae</taxon>
        <taxon>Pseudothermotoga</taxon>
    </lineage>
</organism>
<dbReference type="Pfam" id="PF02481">
    <property type="entry name" value="DNA_processg_A"/>
    <property type="match status" value="1"/>
</dbReference>
<sequence length="339" mass="37642">MHPIEIFALSYFGKFSIEEIQKIKETYNSVSEILKSDFFQGNERFKAHYDEGFIQQQLKKIENFNVKLVDFWSEDYPELLKWTHSPPAVLFCLGNIQFLKDSRTVAVVGTRKATGYGIDVTKKMVTDLSRAGFVTVSGMAFGIDSSAHSTALNVGGKTVAVLGTGVDVCYPVSNKDIYEVILKNGCLVSEYPLGTKAAKQNFPARNRIIAGLCRATVVVEAPLNSGALITAKIAAEIGRDVFSVPGDIDRKTSEGCNWLIKMGATPLTHVDQIFEYYGVEFKKEELSDNFISLFDSGPLLAEEVAERLKMDLSEVLSKLTEYELRGMISKTQSGHYNRV</sequence>
<dbReference type="AlphaFoldDB" id="A8F3X8"/>
<accession>A8F3X8</accession>
<evidence type="ECO:0000313" key="3">
    <source>
        <dbReference type="EMBL" id="ABV32862.1"/>
    </source>
</evidence>
<dbReference type="eggNOG" id="COG0758">
    <property type="taxonomic scope" value="Bacteria"/>
</dbReference>
<protein>
    <submittedName>
        <fullName evidence="3">DNA protecting protein DprA</fullName>
    </submittedName>
</protein>
<reference evidence="3 4" key="1">
    <citation type="submission" date="2007-08" db="EMBL/GenBank/DDBJ databases">
        <title>Complete sequence of Thermotoga lettingae TMO.</title>
        <authorList>
            <consortium name="US DOE Joint Genome Institute"/>
            <person name="Copeland A."/>
            <person name="Lucas S."/>
            <person name="Lapidus A."/>
            <person name="Barry K."/>
            <person name="Glavina del Rio T."/>
            <person name="Dalin E."/>
            <person name="Tice H."/>
            <person name="Pitluck S."/>
            <person name="Foster B."/>
            <person name="Bruce D."/>
            <person name="Schmutz J."/>
            <person name="Larimer F."/>
            <person name="Land M."/>
            <person name="Hauser L."/>
            <person name="Kyrpides N."/>
            <person name="Mikhailova N."/>
            <person name="Nelson K."/>
            <person name="Gogarten J.P."/>
            <person name="Noll K."/>
            <person name="Richardson P."/>
        </authorList>
    </citation>
    <scope>NUCLEOTIDE SEQUENCE [LARGE SCALE GENOMIC DNA]</scope>
    <source>
        <strain evidence="4">ATCC BAA-301 / DSM 14385 / NBRC 107922 / TMO</strain>
    </source>
</reference>
<dbReference type="SUPFAM" id="SSF102405">
    <property type="entry name" value="MCP/YpsA-like"/>
    <property type="match status" value="1"/>
</dbReference>
<proteinExistence type="inferred from homology"/>
<evidence type="ECO:0000256" key="1">
    <source>
        <dbReference type="ARBA" id="ARBA00006525"/>
    </source>
</evidence>
<comment type="similarity">
    <text evidence="1">Belongs to the DprA/Smf family.</text>
</comment>
<dbReference type="Gene3D" id="3.40.50.450">
    <property type="match status" value="1"/>
</dbReference>
<feature type="domain" description="Smf/DprA SLOG" evidence="2">
    <location>
        <begin position="68"/>
        <end position="276"/>
    </location>
</feature>
<dbReference type="NCBIfam" id="TIGR00732">
    <property type="entry name" value="dprA"/>
    <property type="match status" value="1"/>
</dbReference>
<dbReference type="EMBL" id="CP000812">
    <property type="protein sequence ID" value="ABV32862.1"/>
    <property type="molecule type" value="Genomic_DNA"/>
</dbReference>
<dbReference type="KEGG" id="tle:Tlet_0292"/>
<reference evidence="3 4" key="2">
    <citation type="journal article" date="2009" name="Proc. Natl. Acad. Sci. U.S.A.">
        <title>On the chimeric nature, thermophilic origin, and phylogenetic placement of the Thermotogales.</title>
        <authorList>
            <person name="Zhaxybayeva O."/>
            <person name="Swithers K.S."/>
            <person name="Lapierre P."/>
            <person name="Fournier G.P."/>
            <person name="Bickhart D.M."/>
            <person name="DeBoy R.T."/>
            <person name="Nelson K.E."/>
            <person name="Nesbo C.L."/>
            <person name="Doolittle W.F."/>
            <person name="Gogarten J.P."/>
            <person name="Noll K.M."/>
        </authorList>
    </citation>
    <scope>NUCLEOTIDE SEQUENCE [LARGE SCALE GENOMIC DNA]</scope>
    <source>
        <strain evidence="4">ATCC BAA-301 / DSM 14385 / NBRC 107922 / TMO</strain>
    </source>
</reference>
<dbReference type="Proteomes" id="UP000002016">
    <property type="component" value="Chromosome"/>
</dbReference>
<dbReference type="OrthoDB" id="9785707at2"/>
<evidence type="ECO:0000259" key="2">
    <source>
        <dbReference type="Pfam" id="PF02481"/>
    </source>
</evidence>
<dbReference type="GO" id="GO:0009294">
    <property type="term" value="P:DNA-mediated transformation"/>
    <property type="evidence" value="ECO:0007669"/>
    <property type="project" value="InterPro"/>
</dbReference>
<gene>
    <name evidence="3" type="ordered locus">Tlet_0292</name>
</gene>
<name>A8F3X8_PSELT</name>
<dbReference type="PANTHER" id="PTHR43022">
    <property type="entry name" value="PROTEIN SMF"/>
    <property type="match status" value="1"/>
</dbReference>
<dbReference type="STRING" id="416591.Tlet_0292"/>
<dbReference type="PANTHER" id="PTHR43022:SF1">
    <property type="entry name" value="PROTEIN SMF"/>
    <property type="match status" value="1"/>
</dbReference>
<evidence type="ECO:0000313" key="4">
    <source>
        <dbReference type="Proteomes" id="UP000002016"/>
    </source>
</evidence>
<dbReference type="InterPro" id="IPR057666">
    <property type="entry name" value="DrpA_SLOG"/>
</dbReference>
<dbReference type="InterPro" id="IPR003488">
    <property type="entry name" value="DprA"/>
</dbReference>